<accession>A0A2T8I165</accession>
<evidence type="ECO:0000256" key="1">
    <source>
        <dbReference type="SAM" id="MobiDB-lite"/>
    </source>
</evidence>
<dbReference type="EMBL" id="CM008054">
    <property type="protein sequence ID" value="PVH31420.1"/>
    <property type="molecule type" value="Genomic_DNA"/>
</dbReference>
<protein>
    <submittedName>
        <fullName evidence="2">Uncharacterized protein</fullName>
    </submittedName>
</protein>
<name>A0A2T8I165_9POAL</name>
<feature type="region of interest" description="Disordered" evidence="1">
    <location>
        <begin position="42"/>
        <end position="62"/>
    </location>
</feature>
<sequence length="62" mass="6814">MRSNIKRYSERCNLRKGNVPNLPPNGQNTHRIEALGVLHQETPPTAGMAPRAKNPPQIAGSQ</sequence>
<proteinExistence type="predicted"/>
<dbReference type="Gramene" id="PVH31420">
    <property type="protein sequence ID" value="PVH31420"/>
    <property type="gene ID" value="PAHAL_9G141800"/>
</dbReference>
<dbReference type="Proteomes" id="UP000243499">
    <property type="component" value="Chromosome 9"/>
</dbReference>
<dbReference type="AlphaFoldDB" id="A0A2T8I165"/>
<gene>
    <name evidence="2" type="ORF">PAHAL_9G141800</name>
</gene>
<reference evidence="2" key="1">
    <citation type="submission" date="2018-04" db="EMBL/GenBank/DDBJ databases">
        <title>WGS assembly of Panicum hallii.</title>
        <authorList>
            <person name="Lovell J."/>
            <person name="Jenkins J."/>
            <person name="Lowry D."/>
            <person name="Mamidi S."/>
            <person name="Sreedasyam A."/>
            <person name="Weng X."/>
            <person name="Barry K."/>
            <person name="Bonette J."/>
            <person name="Campitelli B."/>
            <person name="Daum C."/>
            <person name="Gordon S."/>
            <person name="Gould B."/>
            <person name="Lipzen A."/>
            <person name="Macqueen A."/>
            <person name="Palacio-Mejia J."/>
            <person name="Plott C."/>
            <person name="Shakirov E."/>
            <person name="Shu S."/>
            <person name="Yoshinaga Y."/>
            <person name="Zane M."/>
            <person name="Rokhsar D."/>
            <person name="Grimwood J."/>
            <person name="Schmutz J."/>
            <person name="Juenger T."/>
        </authorList>
    </citation>
    <scope>NUCLEOTIDE SEQUENCE [LARGE SCALE GENOMIC DNA]</scope>
    <source>
        <strain evidence="2">FIL2</strain>
    </source>
</reference>
<evidence type="ECO:0000313" key="2">
    <source>
        <dbReference type="EMBL" id="PVH31420.1"/>
    </source>
</evidence>
<organism evidence="2">
    <name type="scientific">Panicum hallii</name>
    <dbReference type="NCBI Taxonomy" id="206008"/>
    <lineage>
        <taxon>Eukaryota</taxon>
        <taxon>Viridiplantae</taxon>
        <taxon>Streptophyta</taxon>
        <taxon>Embryophyta</taxon>
        <taxon>Tracheophyta</taxon>
        <taxon>Spermatophyta</taxon>
        <taxon>Magnoliopsida</taxon>
        <taxon>Liliopsida</taxon>
        <taxon>Poales</taxon>
        <taxon>Poaceae</taxon>
        <taxon>PACMAD clade</taxon>
        <taxon>Panicoideae</taxon>
        <taxon>Panicodae</taxon>
        <taxon>Paniceae</taxon>
        <taxon>Panicinae</taxon>
        <taxon>Panicum</taxon>
        <taxon>Panicum sect. Panicum</taxon>
    </lineage>
</organism>